<dbReference type="NCBIfam" id="TIGR00149">
    <property type="entry name" value="TIGR00149_YjbQ"/>
    <property type="match status" value="1"/>
</dbReference>
<dbReference type="Gene3D" id="2.60.120.460">
    <property type="entry name" value="YjbQ-like"/>
    <property type="match status" value="1"/>
</dbReference>
<dbReference type="InterPro" id="IPR035917">
    <property type="entry name" value="YjbQ-like_sf"/>
</dbReference>
<dbReference type="PIRSF" id="PIRSF004681">
    <property type="entry name" value="UCP004681"/>
    <property type="match status" value="1"/>
</dbReference>
<dbReference type="PANTHER" id="PTHR30615:SF8">
    <property type="entry name" value="UPF0047 PROTEIN C4A8.02C"/>
    <property type="match status" value="1"/>
</dbReference>
<dbReference type="Pfam" id="PF01894">
    <property type="entry name" value="YjbQ"/>
    <property type="match status" value="1"/>
</dbReference>
<name>A0A835YU00_9STRA</name>
<dbReference type="Proteomes" id="UP000664859">
    <property type="component" value="Unassembled WGS sequence"/>
</dbReference>
<dbReference type="AlphaFoldDB" id="A0A835YU00"/>
<organism evidence="2 3">
    <name type="scientific">Tribonema minus</name>
    <dbReference type="NCBI Taxonomy" id="303371"/>
    <lineage>
        <taxon>Eukaryota</taxon>
        <taxon>Sar</taxon>
        <taxon>Stramenopiles</taxon>
        <taxon>Ochrophyta</taxon>
        <taxon>PX clade</taxon>
        <taxon>Xanthophyceae</taxon>
        <taxon>Tribonematales</taxon>
        <taxon>Tribonemataceae</taxon>
        <taxon>Tribonema</taxon>
    </lineage>
</organism>
<sequence length="170" mass="18450">MSTSRRSSANTSSADIKTGTAGWLQKTITITAPSRGCHIITNDITRQIPELQRFSVGVAHIFIKHTSASLTINENADPDVRVDMEAALNHIVPEKWHREFFTHTMEGPDDMTGHVKSSLLGASVSVPITNGRFALGTWQGIYLCEHRDSGGWGGGHARSITVTIQGLVNS</sequence>
<dbReference type="InterPro" id="IPR001602">
    <property type="entry name" value="UPF0047_YjbQ-like"/>
</dbReference>
<protein>
    <recommendedName>
        <fullName evidence="4">Secondary thiamine-phosphate synthase enzyme</fullName>
    </recommendedName>
</protein>
<comment type="similarity">
    <text evidence="1">Belongs to the UPF0047 family.</text>
</comment>
<evidence type="ECO:0000313" key="3">
    <source>
        <dbReference type="Proteomes" id="UP000664859"/>
    </source>
</evidence>
<reference evidence="2" key="1">
    <citation type="submission" date="2021-02" db="EMBL/GenBank/DDBJ databases">
        <title>First Annotated Genome of the Yellow-green Alga Tribonema minus.</title>
        <authorList>
            <person name="Mahan K.M."/>
        </authorList>
    </citation>
    <scope>NUCLEOTIDE SEQUENCE</scope>
    <source>
        <strain evidence="2">UTEX B ZZ1240</strain>
    </source>
</reference>
<keyword evidence="3" id="KW-1185">Reference proteome</keyword>
<dbReference type="PROSITE" id="PS01314">
    <property type="entry name" value="UPF0047"/>
    <property type="match status" value="1"/>
</dbReference>
<dbReference type="PANTHER" id="PTHR30615">
    <property type="entry name" value="UNCHARACTERIZED PROTEIN YJBQ-RELATED"/>
    <property type="match status" value="1"/>
</dbReference>
<dbReference type="OrthoDB" id="10255963at2759"/>
<dbReference type="EMBL" id="JAFCMP010000312">
    <property type="protein sequence ID" value="KAG5181607.1"/>
    <property type="molecule type" value="Genomic_DNA"/>
</dbReference>
<comment type="caution">
    <text evidence="2">The sequence shown here is derived from an EMBL/GenBank/DDBJ whole genome shotgun (WGS) entry which is preliminary data.</text>
</comment>
<gene>
    <name evidence="2" type="ORF">JKP88DRAFT_199841</name>
</gene>
<proteinExistence type="inferred from homology"/>
<evidence type="ECO:0008006" key="4">
    <source>
        <dbReference type="Google" id="ProtNLM"/>
    </source>
</evidence>
<evidence type="ECO:0000256" key="1">
    <source>
        <dbReference type="ARBA" id="ARBA00005534"/>
    </source>
</evidence>
<accession>A0A835YU00</accession>
<dbReference type="SUPFAM" id="SSF111038">
    <property type="entry name" value="YjbQ-like"/>
    <property type="match status" value="1"/>
</dbReference>
<evidence type="ECO:0000313" key="2">
    <source>
        <dbReference type="EMBL" id="KAG5181607.1"/>
    </source>
</evidence>